<keyword evidence="2 7" id="KW-0808">Transferase</keyword>
<dbReference type="PROSITE" id="PS00324">
    <property type="entry name" value="ASPARTOKINASE"/>
    <property type="match status" value="1"/>
</dbReference>
<dbReference type="GO" id="GO:0009570">
    <property type="term" value="C:chloroplast stroma"/>
    <property type="evidence" value="ECO:0007669"/>
    <property type="project" value="TreeGrafter"/>
</dbReference>
<dbReference type="Gene3D" id="3.30.70.260">
    <property type="match status" value="2"/>
</dbReference>
<dbReference type="GO" id="GO:0009090">
    <property type="term" value="P:homoserine biosynthetic process"/>
    <property type="evidence" value="ECO:0007669"/>
    <property type="project" value="TreeGrafter"/>
</dbReference>
<evidence type="ECO:0000256" key="1">
    <source>
        <dbReference type="ARBA" id="ARBA00010122"/>
    </source>
</evidence>
<accession>A0AAW2MZB2</accession>
<dbReference type="Gene3D" id="1.20.120.1320">
    <property type="entry name" value="Aspartokinase, catalytic domain"/>
    <property type="match status" value="1"/>
</dbReference>
<dbReference type="Gene3D" id="3.40.1160.10">
    <property type="entry name" value="Acetylglutamate kinase-like"/>
    <property type="match status" value="1"/>
</dbReference>
<evidence type="ECO:0000256" key="4">
    <source>
        <dbReference type="ARBA" id="ARBA00022741"/>
    </source>
</evidence>
<dbReference type="InterPro" id="IPR042199">
    <property type="entry name" value="AsparK_Bifunc_asparK/hSer_DH"/>
</dbReference>
<reference evidence="10" key="1">
    <citation type="submission" date="2020-06" db="EMBL/GenBank/DDBJ databases">
        <authorList>
            <person name="Li T."/>
            <person name="Hu X."/>
            <person name="Zhang T."/>
            <person name="Song X."/>
            <person name="Zhang H."/>
            <person name="Dai N."/>
            <person name="Sheng W."/>
            <person name="Hou X."/>
            <person name="Wei L."/>
        </authorList>
    </citation>
    <scope>NUCLEOTIDE SEQUENCE</scope>
    <source>
        <strain evidence="10">G02</strain>
        <tissue evidence="10">Leaf</tissue>
    </source>
</reference>
<dbReference type="GO" id="GO:0005524">
    <property type="term" value="F:ATP binding"/>
    <property type="evidence" value="ECO:0007669"/>
    <property type="project" value="UniProtKB-KW"/>
</dbReference>
<dbReference type="InterPro" id="IPR036393">
    <property type="entry name" value="AceGlu_kinase-like_sf"/>
</dbReference>
<comment type="pathway">
    <text evidence="8">Amino-acid biosynthesis; L-methionine biosynthesis via de novo pathway; L-homoserine from L-aspartate: step 1/3.</text>
</comment>
<organism evidence="10">
    <name type="scientific">Sesamum radiatum</name>
    <name type="common">Black benniseed</name>
    <dbReference type="NCBI Taxonomy" id="300843"/>
    <lineage>
        <taxon>Eukaryota</taxon>
        <taxon>Viridiplantae</taxon>
        <taxon>Streptophyta</taxon>
        <taxon>Embryophyta</taxon>
        <taxon>Tracheophyta</taxon>
        <taxon>Spermatophyta</taxon>
        <taxon>Magnoliopsida</taxon>
        <taxon>eudicotyledons</taxon>
        <taxon>Gunneridae</taxon>
        <taxon>Pentapetalae</taxon>
        <taxon>asterids</taxon>
        <taxon>lamiids</taxon>
        <taxon>Lamiales</taxon>
        <taxon>Pedaliaceae</taxon>
        <taxon>Sesamum</taxon>
    </lineage>
</organism>
<protein>
    <recommendedName>
        <fullName evidence="7">Aspartokinase</fullName>
        <ecNumber evidence="7">2.7.2.4</ecNumber>
    </recommendedName>
</protein>
<evidence type="ECO:0000256" key="2">
    <source>
        <dbReference type="ARBA" id="ARBA00022679"/>
    </source>
</evidence>
<evidence type="ECO:0000256" key="7">
    <source>
        <dbReference type="RuleBase" id="RU003448"/>
    </source>
</evidence>
<comment type="caution">
    <text evidence="10">The sequence shown here is derived from an EMBL/GenBank/DDBJ whole genome shotgun (WGS) entry which is preliminary data.</text>
</comment>
<dbReference type="SUPFAM" id="SSF53633">
    <property type="entry name" value="Carbamate kinase-like"/>
    <property type="match status" value="1"/>
</dbReference>
<evidence type="ECO:0000313" key="10">
    <source>
        <dbReference type="EMBL" id="KAL0335903.1"/>
    </source>
</evidence>
<dbReference type="PANTHER" id="PTHR21499">
    <property type="entry name" value="ASPARTATE KINASE"/>
    <property type="match status" value="1"/>
</dbReference>
<keyword evidence="8" id="KW-0028">Amino-acid biosynthesis</keyword>
<name>A0AAW2MZB2_SESRA</name>
<evidence type="ECO:0000256" key="5">
    <source>
        <dbReference type="ARBA" id="ARBA00022777"/>
    </source>
</evidence>
<dbReference type="InterPro" id="IPR001341">
    <property type="entry name" value="Asp_kinase"/>
</dbReference>
<evidence type="ECO:0000256" key="6">
    <source>
        <dbReference type="ARBA" id="ARBA00022840"/>
    </source>
</evidence>
<comment type="catalytic activity">
    <reaction evidence="7">
        <text>L-aspartate + ATP = 4-phospho-L-aspartate + ADP</text>
        <dbReference type="Rhea" id="RHEA:23776"/>
        <dbReference type="ChEBI" id="CHEBI:29991"/>
        <dbReference type="ChEBI" id="CHEBI:30616"/>
        <dbReference type="ChEBI" id="CHEBI:57535"/>
        <dbReference type="ChEBI" id="CHEBI:456216"/>
        <dbReference type="EC" id="2.7.2.4"/>
    </reaction>
</comment>
<dbReference type="SUPFAM" id="SSF55021">
    <property type="entry name" value="ACT-like"/>
    <property type="match status" value="1"/>
</dbReference>
<dbReference type="EMBL" id="JACGWJ010000021">
    <property type="protein sequence ID" value="KAL0335903.1"/>
    <property type="molecule type" value="Genomic_DNA"/>
</dbReference>
<comment type="similarity">
    <text evidence="1 7">Belongs to the aspartokinase family.</text>
</comment>
<dbReference type="PANTHER" id="PTHR21499:SF59">
    <property type="entry name" value="ASPARTOKINASE"/>
    <property type="match status" value="1"/>
</dbReference>
<dbReference type="FunFam" id="1.20.120.1320:FF:000001">
    <property type="entry name" value="Aspartokinase"/>
    <property type="match status" value="1"/>
</dbReference>
<keyword evidence="3" id="KW-0791">Threonine biosynthesis</keyword>
<keyword evidence="5 7" id="KW-0418">Kinase</keyword>
<dbReference type="InterPro" id="IPR045865">
    <property type="entry name" value="ACT-like_dom_sf"/>
</dbReference>
<evidence type="ECO:0000259" key="9">
    <source>
        <dbReference type="Pfam" id="PF00696"/>
    </source>
</evidence>
<dbReference type="GO" id="GO:0009089">
    <property type="term" value="P:lysine biosynthetic process via diaminopimelate"/>
    <property type="evidence" value="ECO:0007669"/>
    <property type="project" value="TreeGrafter"/>
</dbReference>
<comment type="pathway">
    <text evidence="8">Amino-acid biosynthesis; L-lysine biosynthesis via DAP pathway; (S)-tetrahydrodipicolinate from L-aspartate: step 1/4.</text>
</comment>
<dbReference type="InterPro" id="IPR018042">
    <property type="entry name" value="Aspartate_kinase_CS"/>
</dbReference>
<evidence type="ECO:0000256" key="8">
    <source>
        <dbReference type="RuleBase" id="RU004249"/>
    </source>
</evidence>
<dbReference type="GO" id="GO:0009088">
    <property type="term" value="P:threonine biosynthetic process"/>
    <property type="evidence" value="ECO:0007669"/>
    <property type="project" value="UniProtKB-KW"/>
</dbReference>
<feature type="domain" description="Aspartate/glutamate/uridylate kinase" evidence="9">
    <location>
        <begin position="90"/>
        <end position="357"/>
    </location>
</feature>
<dbReference type="InterPro" id="IPR001048">
    <property type="entry name" value="Asp/Glu/Uridylate_kinase"/>
</dbReference>
<keyword evidence="4" id="KW-0547">Nucleotide-binding</keyword>
<dbReference type="NCBIfam" id="TIGR00657">
    <property type="entry name" value="asp_kinases"/>
    <property type="match status" value="1"/>
</dbReference>
<dbReference type="GO" id="GO:0005829">
    <property type="term" value="C:cytosol"/>
    <property type="evidence" value="ECO:0007669"/>
    <property type="project" value="TreeGrafter"/>
</dbReference>
<dbReference type="Pfam" id="PF00696">
    <property type="entry name" value="AA_kinase"/>
    <property type="match status" value="1"/>
</dbReference>
<comment type="pathway">
    <text evidence="8">Amino-acid biosynthesis; L-threonine biosynthesis; L-threonine from L-aspartate: step 1/5.</text>
</comment>
<dbReference type="AlphaFoldDB" id="A0AAW2MZB2"/>
<keyword evidence="6" id="KW-0067">ATP-binding</keyword>
<evidence type="ECO:0000256" key="3">
    <source>
        <dbReference type="ARBA" id="ARBA00022697"/>
    </source>
</evidence>
<gene>
    <name evidence="10" type="ORF">Sradi_4802200</name>
</gene>
<reference evidence="10" key="2">
    <citation type="journal article" date="2024" name="Plant">
        <title>Genomic evolution and insights into agronomic trait innovations of Sesamum species.</title>
        <authorList>
            <person name="Miao H."/>
            <person name="Wang L."/>
            <person name="Qu L."/>
            <person name="Liu H."/>
            <person name="Sun Y."/>
            <person name="Le M."/>
            <person name="Wang Q."/>
            <person name="Wei S."/>
            <person name="Zheng Y."/>
            <person name="Lin W."/>
            <person name="Duan Y."/>
            <person name="Cao H."/>
            <person name="Xiong S."/>
            <person name="Wang X."/>
            <person name="Wei L."/>
            <person name="Li C."/>
            <person name="Ma Q."/>
            <person name="Ju M."/>
            <person name="Zhao R."/>
            <person name="Li G."/>
            <person name="Mu C."/>
            <person name="Tian Q."/>
            <person name="Mei H."/>
            <person name="Zhang T."/>
            <person name="Gao T."/>
            <person name="Zhang H."/>
        </authorList>
    </citation>
    <scope>NUCLEOTIDE SEQUENCE</scope>
    <source>
        <strain evidence="10">G02</strain>
    </source>
</reference>
<proteinExistence type="inferred from homology"/>
<dbReference type="EC" id="2.7.2.4" evidence="7"/>
<dbReference type="GO" id="GO:0004072">
    <property type="term" value="F:aspartate kinase activity"/>
    <property type="evidence" value="ECO:0007669"/>
    <property type="project" value="UniProtKB-EC"/>
</dbReference>
<sequence length="470" mass="51605">MSIALDSRNSRILCGRCSNEFNKNLQFSRFQLNFSNRHQFVDFASRRRLFAAVDRRKSPFFTICSAKDADVAAFDEANFSSEKNVDGELTCVMKFGGSSVASAERMTEVVHLILSFPEERPIVVLSAMGKTTNNLLRAAEKAVSCGHSNVSEIEELASIKELHLRTVKELGIDNSVISGHLEELELLLNGIARLKELTLRTQDKLVSFGECMSTRIFAAYLNKIGTKARQYDAFDIGFVTTDDFTNAEILEATYPAVASKLYSDWTKDHAIPIVTGFLGKGCKSGDITTLGRGGSDLTATTIGRALGLKEIQVWKDVDGVLTCDPTIHPGAKPVPYLTFEEATELAYFGAQALLTSIVLKQNITMLDIVSTRMLGQFGFLAKELDHVIEELGKIAVVKLLPHRSIISLIGNIQYSSLILEKVNMSLIVNDGEAEQCVKALHYAFFESGEVSEKDLDAALNNGIVESVPAN</sequence>